<comment type="caution">
    <text evidence="2">The sequence shown here is derived from an EMBL/GenBank/DDBJ whole genome shotgun (WGS) entry which is preliminary data.</text>
</comment>
<evidence type="ECO:0000313" key="2">
    <source>
        <dbReference type="EMBL" id="KAF4653489.1"/>
    </source>
</evidence>
<evidence type="ECO:0000313" key="3">
    <source>
        <dbReference type="Proteomes" id="UP000591131"/>
    </source>
</evidence>
<accession>A0A7J6L3M2</accession>
<protein>
    <submittedName>
        <fullName evidence="2">Uncharacterized protein</fullName>
    </submittedName>
</protein>
<dbReference type="Proteomes" id="UP000591131">
    <property type="component" value="Unassembled WGS sequence"/>
</dbReference>
<dbReference type="AlphaFoldDB" id="A0A7J6L3M2"/>
<dbReference type="EMBL" id="JAAPAO010000815">
    <property type="protein sequence ID" value="KAF4653489.1"/>
    <property type="molecule type" value="Genomic_DNA"/>
</dbReference>
<evidence type="ECO:0000256" key="1">
    <source>
        <dbReference type="SAM" id="SignalP"/>
    </source>
</evidence>
<reference evidence="2 3" key="1">
    <citation type="submission" date="2020-04" db="EMBL/GenBank/DDBJ databases">
        <title>Perkinsus chesapeaki whole genome sequence.</title>
        <authorList>
            <person name="Bogema D.R."/>
        </authorList>
    </citation>
    <scope>NUCLEOTIDE SEQUENCE [LARGE SCALE GENOMIC DNA]</scope>
    <source>
        <strain evidence="2">ATCC PRA-425</strain>
    </source>
</reference>
<feature type="chain" id="PRO_5029481153" evidence="1">
    <location>
        <begin position="18"/>
        <end position="139"/>
    </location>
</feature>
<proteinExistence type="predicted"/>
<sequence length="139" mass="15605">MMLVYGYLLGLIGLAKCNGLPEGSFSWTDAKTHICYEGYWQPAGGKLTASLLVFCGDEKPSVGHLPFNTGEFPQSYQLSHDSGPISAYTSFVETVKSTCKAPFKYSSMSYFIYNKQEAKETMQGWVNDEYRIFEKESCQ</sequence>
<keyword evidence="3" id="KW-1185">Reference proteome</keyword>
<name>A0A7J6L3M2_PERCH</name>
<keyword evidence="1" id="KW-0732">Signal</keyword>
<feature type="signal peptide" evidence="1">
    <location>
        <begin position="1"/>
        <end position="17"/>
    </location>
</feature>
<organism evidence="2 3">
    <name type="scientific">Perkinsus chesapeaki</name>
    <name type="common">Clam parasite</name>
    <name type="synonym">Perkinsus andrewsi</name>
    <dbReference type="NCBI Taxonomy" id="330153"/>
    <lineage>
        <taxon>Eukaryota</taxon>
        <taxon>Sar</taxon>
        <taxon>Alveolata</taxon>
        <taxon>Perkinsozoa</taxon>
        <taxon>Perkinsea</taxon>
        <taxon>Perkinsida</taxon>
        <taxon>Perkinsidae</taxon>
        <taxon>Perkinsus</taxon>
    </lineage>
</organism>
<gene>
    <name evidence="2" type="ORF">FOL47_010488</name>
</gene>